<sequence>MKKSMSRVVILDERCMVLTVPPTAITVAVPPSQRGALLRTQALGSKSPSGAPSHGGLWVDLQHLGVAEELSVVPRRPRSLNVRPDMCFSFPWGCGLAFIVWSAVFGTLEGTFSC</sequence>
<evidence type="ECO:0000313" key="2">
    <source>
        <dbReference type="EMBL" id="KAF2201624.1"/>
    </source>
</evidence>
<keyword evidence="1" id="KW-0812">Transmembrane</keyword>
<feature type="transmembrane region" description="Helical" evidence="1">
    <location>
        <begin position="86"/>
        <end position="108"/>
    </location>
</feature>
<accession>A0A9P4MQC1</accession>
<dbReference type="EMBL" id="ML993968">
    <property type="protein sequence ID" value="KAF2201624.1"/>
    <property type="molecule type" value="Genomic_DNA"/>
</dbReference>
<reference evidence="2" key="1">
    <citation type="journal article" date="2020" name="Stud. Mycol.">
        <title>101 Dothideomycetes genomes: a test case for predicting lifestyles and emergence of pathogens.</title>
        <authorList>
            <person name="Haridas S."/>
            <person name="Albert R."/>
            <person name="Binder M."/>
            <person name="Bloem J."/>
            <person name="Labutti K."/>
            <person name="Salamov A."/>
            <person name="Andreopoulos B."/>
            <person name="Baker S."/>
            <person name="Barry K."/>
            <person name="Bills G."/>
            <person name="Bluhm B."/>
            <person name="Cannon C."/>
            <person name="Castanera R."/>
            <person name="Culley D."/>
            <person name="Daum C."/>
            <person name="Ezra D."/>
            <person name="Gonzalez J."/>
            <person name="Henrissat B."/>
            <person name="Kuo A."/>
            <person name="Liang C."/>
            <person name="Lipzen A."/>
            <person name="Lutzoni F."/>
            <person name="Magnuson J."/>
            <person name="Mondo S."/>
            <person name="Nolan M."/>
            <person name="Ohm R."/>
            <person name="Pangilinan J."/>
            <person name="Park H.-J."/>
            <person name="Ramirez L."/>
            <person name="Alfaro M."/>
            <person name="Sun H."/>
            <person name="Tritt A."/>
            <person name="Yoshinaga Y."/>
            <person name="Zwiers L.-H."/>
            <person name="Turgeon B."/>
            <person name="Goodwin S."/>
            <person name="Spatafora J."/>
            <person name="Crous P."/>
            <person name="Grigoriev I."/>
        </authorList>
    </citation>
    <scope>NUCLEOTIDE SEQUENCE</scope>
    <source>
        <strain evidence="2">ATCC 74209</strain>
    </source>
</reference>
<keyword evidence="1" id="KW-0472">Membrane</keyword>
<keyword evidence="1" id="KW-1133">Transmembrane helix</keyword>
<proteinExistence type="predicted"/>
<evidence type="ECO:0000313" key="3">
    <source>
        <dbReference type="Proteomes" id="UP000799536"/>
    </source>
</evidence>
<protein>
    <submittedName>
        <fullName evidence="2">Uncharacterized protein</fullName>
    </submittedName>
</protein>
<gene>
    <name evidence="2" type="ORF">GQ43DRAFT_30066</name>
</gene>
<dbReference type="Proteomes" id="UP000799536">
    <property type="component" value="Unassembled WGS sequence"/>
</dbReference>
<name>A0A9P4MQC1_9PLEO</name>
<organism evidence="2 3">
    <name type="scientific">Delitschia confertaspora ATCC 74209</name>
    <dbReference type="NCBI Taxonomy" id="1513339"/>
    <lineage>
        <taxon>Eukaryota</taxon>
        <taxon>Fungi</taxon>
        <taxon>Dikarya</taxon>
        <taxon>Ascomycota</taxon>
        <taxon>Pezizomycotina</taxon>
        <taxon>Dothideomycetes</taxon>
        <taxon>Pleosporomycetidae</taxon>
        <taxon>Pleosporales</taxon>
        <taxon>Delitschiaceae</taxon>
        <taxon>Delitschia</taxon>
    </lineage>
</organism>
<keyword evidence="3" id="KW-1185">Reference proteome</keyword>
<dbReference type="AlphaFoldDB" id="A0A9P4MQC1"/>
<comment type="caution">
    <text evidence="2">The sequence shown here is derived from an EMBL/GenBank/DDBJ whole genome shotgun (WGS) entry which is preliminary data.</text>
</comment>
<evidence type="ECO:0000256" key="1">
    <source>
        <dbReference type="SAM" id="Phobius"/>
    </source>
</evidence>